<evidence type="ECO:0000313" key="2">
    <source>
        <dbReference type="EMBL" id="SCY54262.1"/>
    </source>
</evidence>
<accession>A0A1G5GRQ3</accession>
<evidence type="ECO:0000256" key="1">
    <source>
        <dbReference type="SAM" id="MobiDB-lite"/>
    </source>
</evidence>
<dbReference type="STRING" id="336292.SAMN05660710_01900"/>
<dbReference type="PROSITE" id="PS51257">
    <property type="entry name" value="PROKAR_LIPOPROTEIN"/>
    <property type="match status" value="1"/>
</dbReference>
<dbReference type="Proteomes" id="UP000199502">
    <property type="component" value="Unassembled WGS sequence"/>
</dbReference>
<proteinExistence type="predicted"/>
<feature type="region of interest" description="Disordered" evidence="1">
    <location>
        <begin position="112"/>
        <end position="136"/>
    </location>
</feature>
<gene>
    <name evidence="2" type="ORF">SAMN05660710_01900</name>
</gene>
<dbReference type="AlphaFoldDB" id="A0A1G5GRQ3"/>
<protein>
    <submittedName>
        <fullName evidence="2">Uncharacterized protein</fullName>
    </submittedName>
</protein>
<evidence type="ECO:0000313" key="3">
    <source>
        <dbReference type="Proteomes" id="UP000199502"/>
    </source>
</evidence>
<reference evidence="2 3" key="1">
    <citation type="submission" date="2016-10" db="EMBL/GenBank/DDBJ databases">
        <authorList>
            <person name="de Groot N.N."/>
        </authorList>
    </citation>
    <scope>NUCLEOTIDE SEQUENCE [LARGE SCALE GENOMIC DNA]</scope>
    <source>
        <strain evidence="2 3">CGMCC 1.8925</strain>
    </source>
</reference>
<keyword evidence="3" id="KW-1185">Reference proteome</keyword>
<organism evidence="2 3">
    <name type="scientific">Paracoccus tibetensis</name>
    <dbReference type="NCBI Taxonomy" id="336292"/>
    <lineage>
        <taxon>Bacteria</taxon>
        <taxon>Pseudomonadati</taxon>
        <taxon>Pseudomonadota</taxon>
        <taxon>Alphaproteobacteria</taxon>
        <taxon>Rhodobacterales</taxon>
        <taxon>Paracoccaceae</taxon>
        <taxon>Paracoccus</taxon>
    </lineage>
</organism>
<dbReference type="EMBL" id="FMVT01000005">
    <property type="protein sequence ID" value="SCY54262.1"/>
    <property type="molecule type" value="Genomic_DNA"/>
</dbReference>
<sequence>MILIKSPRRPRKTKICPANGSCFSTVSACAASVVNPRRMSVTPAASHTRVFCRDWDHPDRPRISRASASGSKAPLIRSRWPPAVSISIMPAAGTGPAAARLSSCMGRSTISTGRKRAVSGSAGGSGAYRGSRPHEDQVGGHCVALRHLRNRHAGCRRLQQIDCFSSFVQIRFVRFAITHPKCPLSRGGPYRSPSTRGSAAAPDAYNAFHDLDLQGDLAAMLSAADNKEAASYEAAGSSLQLVAGTRFKNCFAISEAILGPSRSSHQMT</sequence>
<name>A0A1G5GRQ3_9RHOB</name>